<evidence type="ECO:0000256" key="1">
    <source>
        <dbReference type="ARBA" id="ARBA00004613"/>
    </source>
</evidence>
<evidence type="ECO:0000313" key="6">
    <source>
        <dbReference type="Ensembl" id="ENSSLDP00000021586.1"/>
    </source>
</evidence>
<dbReference type="InterPro" id="IPR012674">
    <property type="entry name" value="Calycin"/>
</dbReference>
<keyword evidence="3 5" id="KW-0732">Signal</keyword>
<feature type="signal peptide" evidence="5">
    <location>
        <begin position="1"/>
        <end position="18"/>
    </location>
</feature>
<dbReference type="Ensembl" id="ENSSLDT00000022297.1">
    <property type="protein sequence ID" value="ENSSLDP00000021586.1"/>
    <property type="gene ID" value="ENSSLDG00000016861.1"/>
</dbReference>
<name>A0A3B4Y0M9_SERLL</name>
<dbReference type="GO" id="GO:0005576">
    <property type="term" value="C:extracellular region"/>
    <property type="evidence" value="ECO:0007669"/>
    <property type="project" value="UniProtKB-SubCell"/>
</dbReference>
<dbReference type="GeneTree" id="ENSGT00940000166223"/>
<evidence type="ECO:0000256" key="3">
    <source>
        <dbReference type="ARBA" id="ARBA00022729"/>
    </source>
</evidence>
<protein>
    <submittedName>
        <fullName evidence="6">Uncharacterized protein</fullName>
    </submittedName>
</protein>
<reference evidence="6" key="2">
    <citation type="submission" date="2025-09" db="UniProtKB">
        <authorList>
            <consortium name="Ensembl"/>
        </authorList>
    </citation>
    <scope>IDENTIFICATION</scope>
</reference>
<evidence type="ECO:0000256" key="4">
    <source>
        <dbReference type="ARBA" id="ARBA00023180"/>
    </source>
</evidence>
<keyword evidence="7" id="KW-1185">Reference proteome</keyword>
<accession>A0A3B4Y0M9</accession>
<dbReference type="AlphaFoldDB" id="A0A3B4Y0M9"/>
<dbReference type="PANTHER" id="PTHR11967">
    <property type="entry name" value="ALPHA-1-ACID GLYCOPROTEIN"/>
    <property type="match status" value="1"/>
</dbReference>
<keyword evidence="2" id="KW-0964">Secreted</keyword>
<dbReference type="InterPro" id="IPR022734">
    <property type="entry name" value="ApoM"/>
</dbReference>
<evidence type="ECO:0000256" key="2">
    <source>
        <dbReference type="ARBA" id="ARBA00022525"/>
    </source>
</evidence>
<dbReference type="PANTHER" id="PTHR11967:SF2">
    <property type="entry name" value="ALPHA-1-ACID GLYCOPROTEIN 1"/>
    <property type="match status" value="1"/>
</dbReference>
<organism evidence="6 7">
    <name type="scientific">Seriola lalandi dorsalis</name>
    <dbReference type="NCBI Taxonomy" id="1841481"/>
    <lineage>
        <taxon>Eukaryota</taxon>
        <taxon>Metazoa</taxon>
        <taxon>Chordata</taxon>
        <taxon>Craniata</taxon>
        <taxon>Vertebrata</taxon>
        <taxon>Euteleostomi</taxon>
        <taxon>Actinopterygii</taxon>
        <taxon>Neopterygii</taxon>
        <taxon>Teleostei</taxon>
        <taxon>Neoteleostei</taxon>
        <taxon>Acanthomorphata</taxon>
        <taxon>Carangaria</taxon>
        <taxon>Carangiformes</taxon>
        <taxon>Carangidae</taxon>
        <taxon>Seriola</taxon>
    </lineage>
</organism>
<dbReference type="Proteomes" id="UP000261360">
    <property type="component" value="Unplaced"/>
</dbReference>
<reference evidence="6" key="1">
    <citation type="submission" date="2025-08" db="UniProtKB">
        <authorList>
            <consortium name="Ensembl"/>
        </authorList>
    </citation>
    <scope>IDENTIFICATION</scope>
</reference>
<evidence type="ECO:0000313" key="7">
    <source>
        <dbReference type="Proteomes" id="UP000261360"/>
    </source>
</evidence>
<dbReference type="SUPFAM" id="SSF50814">
    <property type="entry name" value="Lipocalins"/>
    <property type="match status" value="1"/>
</dbReference>
<feature type="chain" id="PRO_5017419974" evidence="5">
    <location>
        <begin position="19"/>
        <end position="185"/>
    </location>
</feature>
<comment type="subcellular location">
    <subcellularLocation>
        <location evidence="1">Secreted</location>
    </subcellularLocation>
</comment>
<sequence length="185" mass="20833">MFAVCAVALLCLVSVSHSAPLACEDVARPLDQLDPLHLAGRWALVAGGMTDAAYLEKFKTRDSAAINYPNASETPITSFTRSFNFNDSCQHLQSNITLEGSGFIFHQYNITVTFLYTSCPDCLLMRFDDESKKPLRMYLFSRRRELEQKEIEEFSAQAKCLNMLPPASDMYSPERCTGVMHDQLN</sequence>
<keyword evidence="4" id="KW-0325">Glycoprotein</keyword>
<proteinExistence type="predicted"/>
<dbReference type="Pfam" id="PF11032">
    <property type="entry name" value="ApoM"/>
    <property type="match status" value="1"/>
</dbReference>
<dbReference type="Gene3D" id="2.40.128.20">
    <property type="match status" value="1"/>
</dbReference>
<evidence type="ECO:0000256" key="5">
    <source>
        <dbReference type="SAM" id="SignalP"/>
    </source>
</evidence>